<protein>
    <submittedName>
        <fullName evidence="1">Uncharacterized protein</fullName>
    </submittedName>
</protein>
<reference evidence="1" key="1">
    <citation type="submission" date="2019-08" db="EMBL/GenBank/DDBJ databases">
        <authorList>
            <person name="Kucharzyk K."/>
            <person name="Murdoch R.W."/>
            <person name="Higgins S."/>
            <person name="Loffler F."/>
        </authorList>
    </citation>
    <scope>NUCLEOTIDE SEQUENCE</scope>
</reference>
<comment type="caution">
    <text evidence="1">The sequence shown here is derived from an EMBL/GenBank/DDBJ whole genome shotgun (WGS) entry which is preliminary data.</text>
</comment>
<evidence type="ECO:0000313" key="1">
    <source>
        <dbReference type="EMBL" id="MPN24524.1"/>
    </source>
</evidence>
<dbReference type="EMBL" id="VSSQ01073404">
    <property type="protein sequence ID" value="MPN24524.1"/>
    <property type="molecule type" value="Genomic_DNA"/>
</dbReference>
<accession>A0A645GKR1</accession>
<organism evidence="1">
    <name type="scientific">bioreactor metagenome</name>
    <dbReference type="NCBI Taxonomy" id="1076179"/>
    <lineage>
        <taxon>unclassified sequences</taxon>
        <taxon>metagenomes</taxon>
        <taxon>ecological metagenomes</taxon>
    </lineage>
</organism>
<sequence>MMIVSDFLLCQMAMPMVRWMGGGMNVIRCFQDCTLAILNTLLQAGLVNKSFYEKHRVLFNGEKLRKHIQLEPIQVYQLLYDVYYESEKYQVIIGAQREHELPPSPEDHPYYGNPTVFKPGM</sequence>
<proteinExistence type="predicted"/>
<name>A0A645GKR1_9ZZZZ</name>
<gene>
    <name evidence="1" type="ORF">SDC9_171923</name>
</gene>
<dbReference type="AlphaFoldDB" id="A0A645GKR1"/>